<dbReference type="OrthoDB" id="5414547at2759"/>
<reference evidence="4" key="1">
    <citation type="journal article" date="2018" name="Nat. Microbiol.">
        <title>Leveraging single-cell genomics to expand the fungal tree of life.</title>
        <authorList>
            <person name="Ahrendt S.R."/>
            <person name="Quandt C.A."/>
            <person name="Ciobanu D."/>
            <person name="Clum A."/>
            <person name="Salamov A."/>
            <person name="Andreopoulos B."/>
            <person name="Cheng J.F."/>
            <person name="Woyke T."/>
            <person name="Pelin A."/>
            <person name="Henrissat B."/>
            <person name="Reynolds N.K."/>
            <person name="Benny G.L."/>
            <person name="Smith M.E."/>
            <person name="James T.Y."/>
            <person name="Grigoriev I.V."/>
        </authorList>
    </citation>
    <scope>NUCLEOTIDE SEQUENCE [LARGE SCALE GENOMIC DNA]</scope>
    <source>
        <strain evidence="4">Baker2002</strain>
    </source>
</reference>
<dbReference type="CDD" id="cd22573">
    <property type="entry name" value="RMP1_RBD"/>
    <property type="match status" value="1"/>
</dbReference>
<dbReference type="InterPro" id="IPR047205">
    <property type="entry name" value="RMP1"/>
</dbReference>
<dbReference type="GO" id="GO:0000466">
    <property type="term" value="P:maturation of 5.8S rRNA from tricistronic rRNA transcript (SSU-rRNA, 5.8S rRNA, LSU-rRNA)"/>
    <property type="evidence" value="ECO:0007669"/>
    <property type="project" value="TreeGrafter"/>
</dbReference>
<keyword evidence="1" id="KW-0472">Membrane</keyword>
<dbReference type="GO" id="GO:0000172">
    <property type="term" value="C:ribonuclease MRP complex"/>
    <property type="evidence" value="ECO:0007669"/>
    <property type="project" value="InterPro"/>
</dbReference>
<feature type="domain" description="RNase MRP protein 1 RNA binding" evidence="2">
    <location>
        <begin position="10"/>
        <end position="105"/>
    </location>
</feature>
<feature type="transmembrane region" description="Helical" evidence="1">
    <location>
        <begin position="87"/>
        <end position="111"/>
    </location>
</feature>
<dbReference type="GO" id="GO:0042134">
    <property type="term" value="F:rRNA primary transcript binding"/>
    <property type="evidence" value="ECO:0007669"/>
    <property type="project" value="InterPro"/>
</dbReference>
<evidence type="ECO:0000313" key="3">
    <source>
        <dbReference type="EMBL" id="RKP30453.1"/>
    </source>
</evidence>
<keyword evidence="4" id="KW-1185">Reference proteome</keyword>
<dbReference type="PANTHER" id="PTHR37792:SF1">
    <property type="entry name" value="RIBONUCLEASE MRP PROTEIN SUBUNIT RMP1"/>
    <property type="match status" value="1"/>
</dbReference>
<proteinExistence type="predicted"/>
<keyword evidence="1" id="KW-0812">Transmembrane</keyword>
<dbReference type="Proteomes" id="UP000268321">
    <property type="component" value="Unassembled WGS sequence"/>
</dbReference>
<evidence type="ECO:0000259" key="2">
    <source>
        <dbReference type="Pfam" id="PF20945"/>
    </source>
</evidence>
<dbReference type="Pfam" id="PF20945">
    <property type="entry name" value="RMP1"/>
    <property type="match status" value="1"/>
</dbReference>
<dbReference type="InterPro" id="IPR047204">
    <property type="entry name" value="RMP1_RBD"/>
</dbReference>
<evidence type="ECO:0000313" key="4">
    <source>
        <dbReference type="Proteomes" id="UP000268321"/>
    </source>
</evidence>
<dbReference type="PANTHER" id="PTHR37792">
    <property type="entry name" value="RIBONUCLEASE MRP PROTEIN SUBUNIT RMP1"/>
    <property type="match status" value="1"/>
</dbReference>
<dbReference type="GO" id="GO:0000294">
    <property type="term" value="P:nuclear-transcribed mRNA catabolic process, RNase MRP-dependent"/>
    <property type="evidence" value="ECO:0007669"/>
    <property type="project" value="TreeGrafter"/>
</dbReference>
<name>A0A4P9ZCB6_9ASCO</name>
<keyword evidence="1" id="KW-1133">Transmembrane helix</keyword>
<dbReference type="AlphaFoldDB" id="A0A4P9ZCB6"/>
<organism evidence="3 4">
    <name type="scientific">Metschnikowia bicuspidata</name>
    <dbReference type="NCBI Taxonomy" id="27322"/>
    <lineage>
        <taxon>Eukaryota</taxon>
        <taxon>Fungi</taxon>
        <taxon>Dikarya</taxon>
        <taxon>Ascomycota</taxon>
        <taxon>Saccharomycotina</taxon>
        <taxon>Pichiomycetes</taxon>
        <taxon>Metschnikowiaceae</taxon>
        <taxon>Metschnikowia</taxon>
    </lineage>
</organism>
<feature type="non-terminal residue" evidence="3">
    <location>
        <position position="1"/>
    </location>
</feature>
<evidence type="ECO:0000256" key="1">
    <source>
        <dbReference type="SAM" id="Phobius"/>
    </source>
</evidence>
<feature type="non-terminal residue" evidence="3">
    <location>
        <position position="114"/>
    </location>
</feature>
<protein>
    <recommendedName>
        <fullName evidence="2">RNase MRP protein 1 RNA binding domain-containing protein</fullName>
    </recommendedName>
</protein>
<dbReference type="EMBL" id="ML004458">
    <property type="protein sequence ID" value="RKP30453.1"/>
    <property type="molecule type" value="Genomic_DNA"/>
</dbReference>
<accession>A0A4P9ZCB6</accession>
<sequence length="114" mass="13247">IDRLETEFGILHLIYHRNYNQHRVAVWWSSLDMLHRNVRKILLKLRAADDTRKIFHRERLRGEAASIARHMVRRGVFSKASYNFNGIIALGQFVTLGMVLVANLSAIHSILVEL</sequence>
<gene>
    <name evidence="3" type="ORF">METBISCDRAFT_7486</name>
</gene>